<protein>
    <submittedName>
        <fullName evidence="1">Putative Lipoprotein</fullName>
    </submittedName>
</protein>
<keyword evidence="1" id="KW-0449">Lipoprotein</keyword>
<comment type="caution">
    <text evidence="1">The sequence shown here is derived from an EMBL/GenBank/DDBJ whole genome shotgun (WGS) entry which is preliminary data.</text>
</comment>
<gene>
    <name evidence="1" type="ORF">CARN2_0322</name>
</gene>
<name>E6PW37_9ZZZZ</name>
<reference evidence="1" key="1">
    <citation type="submission" date="2009-10" db="EMBL/GenBank/DDBJ databases">
        <title>Diversity of trophic interactions inside an arsenic-rich microbial ecosystem.</title>
        <authorList>
            <person name="Bertin P.N."/>
            <person name="Heinrich-Salmeron A."/>
            <person name="Pelletier E."/>
            <person name="Goulhen-Chollet F."/>
            <person name="Arsene-Ploetze F."/>
            <person name="Gallien S."/>
            <person name="Calteau A."/>
            <person name="Vallenet D."/>
            <person name="Casiot C."/>
            <person name="Chane-Woon-Ming B."/>
            <person name="Giloteaux L."/>
            <person name="Barakat M."/>
            <person name="Bonnefoy V."/>
            <person name="Bruneel O."/>
            <person name="Chandler M."/>
            <person name="Cleiss J."/>
            <person name="Duran R."/>
            <person name="Elbaz-Poulichet F."/>
            <person name="Fonknechten N."/>
            <person name="Lauga B."/>
            <person name="Mornico D."/>
            <person name="Ortet P."/>
            <person name="Schaeffer C."/>
            <person name="Siguier P."/>
            <person name="Alexander Thil Smith A."/>
            <person name="Van Dorsselaer A."/>
            <person name="Weissenbach J."/>
            <person name="Medigue C."/>
            <person name="Le Paslier D."/>
        </authorList>
    </citation>
    <scope>NUCLEOTIDE SEQUENCE</scope>
</reference>
<proteinExistence type="predicted"/>
<dbReference type="EMBL" id="CABM01000068">
    <property type="protein sequence ID" value="CBH99144.1"/>
    <property type="molecule type" value="Genomic_DNA"/>
</dbReference>
<evidence type="ECO:0000313" key="1">
    <source>
        <dbReference type="EMBL" id="CBH99144.1"/>
    </source>
</evidence>
<accession>E6PW37</accession>
<organism evidence="1">
    <name type="scientific">mine drainage metagenome</name>
    <dbReference type="NCBI Taxonomy" id="410659"/>
    <lineage>
        <taxon>unclassified sequences</taxon>
        <taxon>metagenomes</taxon>
        <taxon>ecological metagenomes</taxon>
    </lineage>
</organism>
<sequence>MQSRSKKTYAAQLCASLIALVALGNLPAQASDSSLTQGAKKVGTTVGTVVRDVGKEGKKVGLAVGHEAKHVGLAVGHAAEAGGVAAWHAVKGQKQ</sequence>
<dbReference type="AlphaFoldDB" id="E6PW37"/>